<gene>
    <name evidence="2" type="ORF">PMO01_28930</name>
</gene>
<dbReference type="PATRIC" id="fig|1395516.4.peg.5892"/>
<geneLocation type="plasmid" evidence="2 3">
    <name>pR28</name>
</geneLocation>
<protein>
    <submittedName>
        <fullName evidence="2">Uncharacterized protein</fullName>
    </submittedName>
</protein>
<dbReference type="HOGENOM" id="CLU_2438567_0_0_6"/>
<name>V8QZI8_9PSED</name>
<evidence type="ECO:0000313" key="3">
    <source>
        <dbReference type="Proteomes" id="UP000024771"/>
    </source>
</evidence>
<reference evidence="2 3" key="1">
    <citation type="journal article" date="2014" name="Genome Announc.">
        <title>Draft Genome Sequence of Pseudomonas moraviensis R28-S.</title>
        <authorList>
            <person name="Hunter S.S."/>
            <person name="Yano H."/>
            <person name="Loftie-Eaton W."/>
            <person name="Hughes J."/>
            <person name="De Gelder L."/>
            <person name="Stragier P."/>
            <person name="De Vos P."/>
            <person name="Settles M.L."/>
            <person name="Top E.M."/>
        </authorList>
    </citation>
    <scope>NUCLEOTIDE SEQUENCE [LARGE SCALE GENOMIC DNA]</scope>
    <source>
        <strain evidence="3">R28</strain>
        <plasmid evidence="2 3">pR28</plasmid>
    </source>
</reference>
<dbReference type="EMBL" id="AYMZ01000013">
    <property type="protein sequence ID" value="ETF04818.1"/>
    <property type="molecule type" value="Genomic_DNA"/>
</dbReference>
<keyword evidence="2" id="KW-0614">Plasmid</keyword>
<comment type="caution">
    <text evidence="2">The sequence shown here is derived from an EMBL/GenBank/DDBJ whole genome shotgun (WGS) entry which is preliminary data.</text>
</comment>
<accession>V8QZI8</accession>
<evidence type="ECO:0000256" key="1">
    <source>
        <dbReference type="SAM" id="MobiDB-lite"/>
    </source>
</evidence>
<evidence type="ECO:0000313" key="2">
    <source>
        <dbReference type="EMBL" id="ETF04818.1"/>
    </source>
</evidence>
<proteinExistence type="predicted"/>
<dbReference type="RefSeq" id="WP_024015090.1">
    <property type="nucleotide sequence ID" value="NZ_CM002331.1"/>
</dbReference>
<feature type="region of interest" description="Disordered" evidence="1">
    <location>
        <begin position="1"/>
        <end position="29"/>
    </location>
</feature>
<sequence>MNNAGLSEQEMRSALGLDRPVQASSVPSQKRPRRYTLVVLSVRKKTGGLPFRLEYQCSSISKLKAQMEAEQLARKQNLNVWAVLDIRQIDE</sequence>
<dbReference type="AlphaFoldDB" id="V8QZI8"/>
<dbReference type="Proteomes" id="UP000024771">
    <property type="component" value="Plasmid pR28"/>
</dbReference>
<organism evidence="2 3">
    <name type="scientific">Pseudomonas moraviensis R28-S</name>
    <dbReference type="NCBI Taxonomy" id="1395516"/>
    <lineage>
        <taxon>Bacteria</taxon>
        <taxon>Pseudomonadati</taxon>
        <taxon>Pseudomonadota</taxon>
        <taxon>Gammaproteobacteria</taxon>
        <taxon>Pseudomonadales</taxon>
        <taxon>Pseudomonadaceae</taxon>
        <taxon>Pseudomonas</taxon>
    </lineage>
</organism>